<sequence length="70" mass="7708">MLNNEDWAAGTQFIADRLWARVIQRLMSAGLAAIVPPSVRQMPTAGEPRIPRNAYPIRHLAFGPIVTVSP</sequence>
<dbReference type="EMBL" id="AP020326">
    <property type="protein sequence ID" value="BBN46923.1"/>
    <property type="molecule type" value="Genomic_DNA"/>
</dbReference>
<protein>
    <submittedName>
        <fullName evidence="1">Uncharacterized protein</fullName>
    </submittedName>
</protein>
<evidence type="ECO:0000313" key="2">
    <source>
        <dbReference type="Proteomes" id="UP000327362"/>
    </source>
</evidence>
<dbReference type="Proteomes" id="UP000327362">
    <property type="component" value="Chromosome"/>
</dbReference>
<evidence type="ECO:0000313" key="1">
    <source>
        <dbReference type="EMBL" id="BBN46923.1"/>
    </source>
</evidence>
<proteinExistence type="predicted"/>
<dbReference type="AlphaFoldDB" id="A0AAI8X1R3"/>
<accession>A0AAI8X1R3</accession>
<reference evidence="1 2" key="1">
    <citation type="submission" date="2019-09" db="EMBL/GenBank/DDBJ databases">
        <title>Complete genome sequence of Mycobacterium avium subsp. hominissuis strain JP-H-1.</title>
        <authorList>
            <person name="Kinoshita Y."/>
            <person name="Niwa H."/>
            <person name="Uchida-Fujii E."/>
            <person name="Nukada T."/>
        </authorList>
    </citation>
    <scope>NUCLEOTIDE SEQUENCE [LARGE SCALE GENOMIC DNA]</scope>
    <source>
        <strain evidence="1 2">JP-H-1</strain>
    </source>
</reference>
<gene>
    <name evidence="1" type="ORF">JPH1_13980</name>
</gene>
<name>A0AAI8X1R3_MYCAV</name>
<organism evidence="1 2">
    <name type="scientific">Mycobacterium avium subsp. hominissuis</name>
    <dbReference type="NCBI Taxonomy" id="439334"/>
    <lineage>
        <taxon>Bacteria</taxon>
        <taxon>Bacillati</taxon>
        <taxon>Actinomycetota</taxon>
        <taxon>Actinomycetes</taxon>
        <taxon>Mycobacteriales</taxon>
        <taxon>Mycobacteriaceae</taxon>
        <taxon>Mycobacterium</taxon>
        <taxon>Mycobacterium avium complex (MAC)</taxon>
    </lineage>
</organism>